<dbReference type="AlphaFoldDB" id="A0A2Z2MLR5"/>
<dbReference type="InterPro" id="IPR011067">
    <property type="entry name" value="Plasmid_toxin/cell-grow_inhib"/>
</dbReference>
<protein>
    <submittedName>
        <fullName evidence="1">MazF family transcriptional regulator</fullName>
    </submittedName>
</protein>
<dbReference type="Pfam" id="PF02452">
    <property type="entry name" value="PemK_toxin"/>
    <property type="match status" value="1"/>
</dbReference>
<dbReference type="PANTHER" id="PTHR33988">
    <property type="entry name" value="ENDORIBONUCLEASE MAZF-RELATED"/>
    <property type="match status" value="1"/>
</dbReference>
<dbReference type="Proteomes" id="UP000250179">
    <property type="component" value="Chromosome"/>
</dbReference>
<dbReference type="InterPro" id="IPR003477">
    <property type="entry name" value="PemK-like"/>
</dbReference>
<sequence>MPRASLKFKQGDIVLLELPFTDYMGSKLRPVLVVSSNELNSISDDLIVLKITSRPHFREFQVELTQSDLSLGKIKKKSFIDCSSVFTVEKSLIIKEIAGLRSEKLEEVKRTLKRTFDID</sequence>
<dbReference type="GO" id="GO:0006402">
    <property type="term" value="P:mRNA catabolic process"/>
    <property type="evidence" value="ECO:0007669"/>
    <property type="project" value="TreeGrafter"/>
</dbReference>
<keyword evidence="2" id="KW-1185">Reference proteome</keyword>
<dbReference type="SUPFAM" id="SSF50118">
    <property type="entry name" value="Cell growth inhibitor/plasmid maintenance toxic component"/>
    <property type="match status" value="1"/>
</dbReference>
<dbReference type="GO" id="GO:0003677">
    <property type="term" value="F:DNA binding"/>
    <property type="evidence" value="ECO:0007669"/>
    <property type="project" value="InterPro"/>
</dbReference>
<dbReference type="KEGG" id="tprf:A3L09_08925"/>
<dbReference type="Gene3D" id="2.30.30.110">
    <property type="match status" value="1"/>
</dbReference>
<reference evidence="1 2" key="1">
    <citation type="submission" date="2016-03" db="EMBL/GenBank/DDBJ databases">
        <title>Complete genome sequence of Thermococcus profundus strain DT5432.</title>
        <authorList>
            <person name="Oger P.M."/>
        </authorList>
    </citation>
    <scope>NUCLEOTIDE SEQUENCE [LARGE SCALE GENOMIC DNA]</scope>
    <source>
        <strain evidence="1 2">DT 5432</strain>
    </source>
</reference>
<accession>A0A2Z2MLR5</accession>
<dbReference type="EMBL" id="CP014862">
    <property type="protein sequence ID" value="ASJ03371.1"/>
    <property type="molecule type" value="Genomic_DNA"/>
</dbReference>
<gene>
    <name evidence="1" type="ORF">A3L09_08925</name>
</gene>
<evidence type="ECO:0000313" key="2">
    <source>
        <dbReference type="Proteomes" id="UP000250179"/>
    </source>
</evidence>
<evidence type="ECO:0000313" key="1">
    <source>
        <dbReference type="EMBL" id="ASJ03371.1"/>
    </source>
</evidence>
<dbReference type="GO" id="GO:0004521">
    <property type="term" value="F:RNA endonuclease activity"/>
    <property type="evidence" value="ECO:0007669"/>
    <property type="project" value="TreeGrafter"/>
</dbReference>
<organism evidence="1 2">
    <name type="scientific">Thermococcus profundus</name>
    <dbReference type="NCBI Taxonomy" id="49899"/>
    <lineage>
        <taxon>Archaea</taxon>
        <taxon>Methanobacteriati</taxon>
        <taxon>Methanobacteriota</taxon>
        <taxon>Thermococci</taxon>
        <taxon>Thermococcales</taxon>
        <taxon>Thermococcaceae</taxon>
        <taxon>Thermococcus</taxon>
    </lineage>
</organism>
<dbReference type="OrthoDB" id="94628at2157"/>
<dbReference type="GO" id="GO:0016075">
    <property type="term" value="P:rRNA catabolic process"/>
    <property type="evidence" value="ECO:0007669"/>
    <property type="project" value="TreeGrafter"/>
</dbReference>
<name>A0A2Z2MLR5_THEPR</name>
<proteinExistence type="predicted"/>